<organism evidence="2 3">
    <name type="scientific">Catenuloplanes indicus</name>
    <dbReference type="NCBI Taxonomy" id="137267"/>
    <lineage>
        <taxon>Bacteria</taxon>
        <taxon>Bacillati</taxon>
        <taxon>Actinomycetota</taxon>
        <taxon>Actinomycetes</taxon>
        <taxon>Micromonosporales</taxon>
        <taxon>Micromonosporaceae</taxon>
        <taxon>Catenuloplanes</taxon>
    </lineage>
</organism>
<dbReference type="Proteomes" id="UP001240236">
    <property type="component" value="Unassembled WGS sequence"/>
</dbReference>
<proteinExistence type="predicted"/>
<name>A0AAE3W9B9_9ACTN</name>
<evidence type="ECO:0000256" key="1">
    <source>
        <dbReference type="SAM" id="MobiDB-lite"/>
    </source>
</evidence>
<reference evidence="2 3" key="1">
    <citation type="submission" date="2023-07" db="EMBL/GenBank/DDBJ databases">
        <title>Sequencing the genomes of 1000 actinobacteria strains.</title>
        <authorList>
            <person name="Klenk H.-P."/>
        </authorList>
    </citation>
    <scope>NUCLEOTIDE SEQUENCE [LARGE SCALE GENOMIC DNA]</scope>
    <source>
        <strain evidence="2 3">DSM 44709</strain>
    </source>
</reference>
<evidence type="ECO:0000313" key="2">
    <source>
        <dbReference type="EMBL" id="MDQ0370855.1"/>
    </source>
</evidence>
<protein>
    <submittedName>
        <fullName evidence="2">Uncharacterized protein</fullName>
    </submittedName>
</protein>
<dbReference type="AlphaFoldDB" id="A0AAE3W9B9"/>
<accession>A0AAE3W9B9</accession>
<gene>
    <name evidence="2" type="ORF">J2S42_007524</name>
</gene>
<comment type="caution">
    <text evidence="2">The sequence shown here is derived from an EMBL/GenBank/DDBJ whole genome shotgun (WGS) entry which is preliminary data.</text>
</comment>
<dbReference type="EMBL" id="JAUSUZ010000001">
    <property type="protein sequence ID" value="MDQ0370855.1"/>
    <property type="molecule type" value="Genomic_DNA"/>
</dbReference>
<feature type="region of interest" description="Disordered" evidence="1">
    <location>
        <begin position="1"/>
        <end position="32"/>
    </location>
</feature>
<keyword evidence="3" id="KW-1185">Reference proteome</keyword>
<sequence length="51" mass="5336">MKRRTPPIPDSGKGGAEAGTKAYSRHRKEASAGYSVMSLISSPRGGAYPPC</sequence>
<evidence type="ECO:0000313" key="3">
    <source>
        <dbReference type="Proteomes" id="UP001240236"/>
    </source>
</evidence>